<dbReference type="EMBL" id="CP003740">
    <property type="protein sequence ID" value="AGI67240.1"/>
    <property type="molecule type" value="Genomic_DNA"/>
</dbReference>
<proteinExistence type="predicted"/>
<dbReference type="KEGG" id="oat:OAN307_c15670"/>
<gene>
    <name evidence="1" type="ORF">OAN307_c15670</name>
</gene>
<accession>M9RBN5</accession>
<evidence type="ECO:0000313" key="1">
    <source>
        <dbReference type="EMBL" id="AGI67240.1"/>
    </source>
</evidence>
<dbReference type="HOGENOM" id="CLU_2863391_0_0_5"/>
<dbReference type="Proteomes" id="UP000005307">
    <property type="component" value="Chromosome"/>
</dbReference>
<name>M9RBN5_9RHOB</name>
<protein>
    <submittedName>
        <fullName evidence="1">Uncharacterized protein</fullName>
    </submittedName>
</protein>
<organism evidence="1 2">
    <name type="scientific">Octadecabacter antarcticus 307</name>
    <dbReference type="NCBI Taxonomy" id="391626"/>
    <lineage>
        <taxon>Bacteria</taxon>
        <taxon>Pseudomonadati</taxon>
        <taxon>Pseudomonadota</taxon>
        <taxon>Alphaproteobacteria</taxon>
        <taxon>Rhodobacterales</taxon>
        <taxon>Roseobacteraceae</taxon>
        <taxon>Octadecabacter</taxon>
    </lineage>
</organism>
<dbReference type="AlphaFoldDB" id="M9RBN5"/>
<reference evidence="1 2" key="1">
    <citation type="journal article" date="2013" name="PLoS ONE">
        <title>Poles Apart: Arctic and Antarctic Octadecabacter strains Share High Genome Plasticity and a New Type of Xanthorhodopsin.</title>
        <authorList>
            <person name="Vollmers J."/>
            <person name="Voget S."/>
            <person name="Dietrich S."/>
            <person name="Gollnow K."/>
            <person name="Smits M."/>
            <person name="Meyer K."/>
            <person name="Brinkhoff T."/>
            <person name="Simon M."/>
            <person name="Daniel R."/>
        </authorList>
    </citation>
    <scope>NUCLEOTIDE SEQUENCE [LARGE SCALE GENOMIC DNA]</scope>
    <source>
        <strain evidence="1 2">307</strain>
    </source>
</reference>
<keyword evidence="2" id="KW-1185">Reference proteome</keyword>
<evidence type="ECO:0000313" key="2">
    <source>
        <dbReference type="Proteomes" id="UP000005307"/>
    </source>
</evidence>
<sequence>MALTPHKKQQIRPSDMTAMLKDIPHKKIDITCAVCQHVVTHEVANLMLVVDEDMTTHEVRLRAACPKCKAVGDNSYTVA</sequence>